<feature type="domain" description="DUF1232" evidence="5">
    <location>
        <begin position="52"/>
        <end position="87"/>
    </location>
</feature>
<evidence type="ECO:0000256" key="2">
    <source>
        <dbReference type="ARBA" id="ARBA00022692"/>
    </source>
</evidence>
<dbReference type="Proteomes" id="UP000555564">
    <property type="component" value="Unassembled WGS sequence"/>
</dbReference>
<keyword evidence="4" id="KW-0472">Membrane</keyword>
<keyword evidence="3" id="KW-1133">Transmembrane helix</keyword>
<organism evidence="6 7">
    <name type="scientific">Sphaerisporangium rubeum</name>
    <dbReference type="NCBI Taxonomy" id="321317"/>
    <lineage>
        <taxon>Bacteria</taxon>
        <taxon>Bacillati</taxon>
        <taxon>Actinomycetota</taxon>
        <taxon>Actinomycetes</taxon>
        <taxon>Streptosporangiales</taxon>
        <taxon>Streptosporangiaceae</taxon>
        <taxon>Sphaerisporangium</taxon>
    </lineage>
</organism>
<evidence type="ECO:0000313" key="6">
    <source>
        <dbReference type="EMBL" id="MBB6470677.1"/>
    </source>
</evidence>
<comment type="subcellular location">
    <subcellularLocation>
        <location evidence="1">Endomembrane system</location>
        <topology evidence="1">Multi-pass membrane protein</topology>
    </subcellularLocation>
</comment>
<sequence length="126" mass="13727">MGKAGRAAATWRTYREVSRPGSPGVMARIKAFPRMIGGTLRGEYGGLSKRKLALMGLGIVYIVSPIDLIPEFLPLIGVTDDFGAFLWLMGSLLGESGRYLDWEGQVVPGQVLPDEGHRKPPVPPRH</sequence>
<gene>
    <name evidence="6" type="ORF">BJ992_000108</name>
</gene>
<evidence type="ECO:0000256" key="1">
    <source>
        <dbReference type="ARBA" id="ARBA00004127"/>
    </source>
</evidence>
<protein>
    <submittedName>
        <fullName evidence="6">Uncharacterized membrane protein YkvA (DUF1232 family)</fullName>
    </submittedName>
</protein>
<evidence type="ECO:0000313" key="7">
    <source>
        <dbReference type="Proteomes" id="UP000555564"/>
    </source>
</evidence>
<dbReference type="RefSeq" id="WP_184977987.1">
    <property type="nucleotide sequence ID" value="NZ_BAAALO010000006.1"/>
</dbReference>
<proteinExistence type="predicted"/>
<evidence type="ECO:0000256" key="3">
    <source>
        <dbReference type="ARBA" id="ARBA00022989"/>
    </source>
</evidence>
<dbReference type="InterPro" id="IPR010652">
    <property type="entry name" value="DUF1232"/>
</dbReference>
<evidence type="ECO:0000259" key="5">
    <source>
        <dbReference type="Pfam" id="PF06803"/>
    </source>
</evidence>
<dbReference type="Pfam" id="PF06803">
    <property type="entry name" value="DUF1232"/>
    <property type="match status" value="1"/>
</dbReference>
<comment type="caution">
    <text evidence="6">The sequence shown here is derived from an EMBL/GenBank/DDBJ whole genome shotgun (WGS) entry which is preliminary data.</text>
</comment>
<name>A0A7X0I8N9_9ACTN</name>
<evidence type="ECO:0000256" key="4">
    <source>
        <dbReference type="ARBA" id="ARBA00023136"/>
    </source>
</evidence>
<keyword evidence="2" id="KW-0812">Transmembrane</keyword>
<accession>A0A7X0I8N9</accession>
<dbReference type="GO" id="GO:0012505">
    <property type="term" value="C:endomembrane system"/>
    <property type="evidence" value="ECO:0007669"/>
    <property type="project" value="UniProtKB-SubCell"/>
</dbReference>
<reference evidence="6 7" key="1">
    <citation type="submission" date="2020-08" db="EMBL/GenBank/DDBJ databases">
        <title>Sequencing the genomes of 1000 actinobacteria strains.</title>
        <authorList>
            <person name="Klenk H.-P."/>
        </authorList>
    </citation>
    <scope>NUCLEOTIDE SEQUENCE [LARGE SCALE GENOMIC DNA]</scope>
    <source>
        <strain evidence="6 7">DSM 44936</strain>
    </source>
</reference>
<dbReference type="AlphaFoldDB" id="A0A7X0I8N9"/>
<keyword evidence="7" id="KW-1185">Reference proteome</keyword>
<dbReference type="EMBL" id="JACHIU010000001">
    <property type="protein sequence ID" value="MBB6470677.1"/>
    <property type="molecule type" value="Genomic_DNA"/>
</dbReference>